<feature type="domain" description="DUF2241" evidence="1">
    <location>
        <begin position="3"/>
        <end position="68"/>
    </location>
</feature>
<dbReference type="InterPro" id="IPR018717">
    <property type="entry name" value="DUF2241"/>
</dbReference>
<accession>A0ABV2JGG8</accession>
<dbReference type="EMBL" id="JBEPLN010000029">
    <property type="protein sequence ID" value="MET3634864.1"/>
    <property type="molecule type" value="Genomic_DNA"/>
</dbReference>
<evidence type="ECO:0000313" key="4">
    <source>
        <dbReference type="Proteomes" id="UP001549037"/>
    </source>
</evidence>
<dbReference type="InterPro" id="IPR027795">
    <property type="entry name" value="CASTOR_ACT_dom"/>
</dbReference>
<gene>
    <name evidence="3" type="ORF">ABID28_001525</name>
</gene>
<evidence type="ECO:0008006" key="5">
    <source>
        <dbReference type="Google" id="ProtNLM"/>
    </source>
</evidence>
<organism evidence="3 4">
    <name type="scientific">Streptococcus porcorum</name>
    <dbReference type="NCBI Taxonomy" id="701526"/>
    <lineage>
        <taxon>Bacteria</taxon>
        <taxon>Bacillati</taxon>
        <taxon>Bacillota</taxon>
        <taxon>Bacilli</taxon>
        <taxon>Lactobacillales</taxon>
        <taxon>Streptococcaceae</taxon>
        <taxon>Streptococcus</taxon>
    </lineage>
</organism>
<dbReference type="RefSeq" id="WP_354369568.1">
    <property type="nucleotide sequence ID" value="NZ_JBEPLN010000029.1"/>
</dbReference>
<keyword evidence="4" id="KW-1185">Reference proteome</keyword>
<reference evidence="3 4" key="1">
    <citation type="submission" date="2024-06" db="EMBL/GenBank/DDBJ databases">
        <title>Genomic Encyclopedia of Type Strains, Phase IV (KMG-IV): sequencing the most valuable type-strain genomes for metagenomic binning, comparative biology and taxonomic classification.</title>
        <authorList>
            <person name="Goeker M."/>
        </authorList>
    </citation>
    <scope>NUCLEOTIDE SEQUENCE [LARGE SCALE GENOMIC DNA]</scope>
    <source>
        <strain evidence="3 4">DSM 28302</strain>
    </source>
</reference>
<dbReference type="Pfam" id="PF13840">
    <property type="entry name" value="ACT_7"/>
    <property type="match status" value="1"/>
</dbReference>
<evidence type="ECO:0000259" key="1">
    <source>
        <dbReference type="Pfam" id="PF10000"/>
    </source>
</evidence>
<dbReference type="PANTHER" id="PTHR39199">
    <property type="entry name" value="BLR5128 PROTEIN"/>
    <property type="match status" value="1"/>
</dbReference>
<evidence type="ECO:0000259" key="2">
    <source>
        <dbReference type="Pfam" id="PF13840"/>
    </source>
</evidence>
<dbReference type="PANTHER" id="PTHR39199:SF1">
    <property type="entry name" value="BLR5128 PROTEIN"/>
    <property type="match status" value="1"/>
</dbReference>
<proteinExistence type="predicted"/>
<sequence length="142" mass="15367">MAAIKDLNQLLASMEPVLKEEVFVFATLTATSQLPFDLIEASIKEEEGLSVLVTEKVAQAYGLEAQFRSAWITLNVHSDLAAVGLTAAFASVLGEVGLSCNVVAGNYHDHILVSYDQADLAMRTLKALQEVAQKESLEKNDN</sequence>
<dbReference type="InterPro" id="IPR045865">
    <property type="entry name" value="ACT-like_dom_sf"/>
</dbReference>
<name>A0ABV2JGG8_9STRE</name>
<evidence type="ECO:0000313" key="3">
    <source>
        <dbReference type="EMBL" id="MET3634864.1"/>
    </source>
</evidence>
<dbReference type="SUPFAM" id="SSF55021">
    <property type="entry name" value="ACT-like"/>
    <property type="match status" value="2"/>
</dbReference>
<protein>
    <recommendedName>
        <fullName evidence="5">Aspartate kinase</fullName>
    </recommendedName>
</protein>
<dbReference type="Pfam" id="PF10000">
    <property type="entry name" value="ACT_3"/>
    <property type="match status" value="1"/>
</dbReference>
<feature type="domain" description="CASTOR ACT" evidence="2">
    <location>
        <begin position="69"/>
        <end position="126"/>
    </location>
</feature>
<dbReference type="Proteomes" id="UP001549037">
    <property type="component" value="Unassembled WGS sequence"/>
</dbReference>
<dbReference type="Gene3D" id="3.30.2130.10">
    <property type="entry name" value="VC0802-like"/>
    <property type="match status" value="1"/>
</dbReference>
<comment type="caution">
    <text evidence="3">The sequence shown here is derived from an EMBL/GenBank/DDBJ whole genome shotgun (WGS) entry which is preliminary data.</text>
</comment>